<dbReference type="GO" id="GO:0005886">
    <property type="term" value="C:plasma membrane"/>
    <property type="evidence" value="ECO:0007669"/>
    <property type="project" value="UniProtKB-SubCell"/>
</dbReference>
<evidence type="ECO:0008006" key="12">
    <source>
        <dbReference type="Google" id="ProtNLM"/>
    </source>
</evidence>
<evidence type="ECO:0000256" key="6">
    <source>
        <dbReference type="ARBA" id="ARBA00023136"/>
    </source>
</evidence>
<feature type="region of interest" description="Disordered" evidence="8">
    <location>
        <begin position="140"/>
        <end position="162"/>
    </location>
</feature>
<dbReference type="EMBL" id="JANJYI010000006">
    <property type="protein sequence ID" value="KAK2645271.1"/>
    <property type="molecule type" value="Genomic_DNA"/>
</dbReference>
<accession>A0AAD9WW08</accession>
<dbReference type="PANTHER" id="PTHR33541">
    <property type="entry name" value="PROTEIN BIG GRAIN 1-LIKE A-RELATED"/>
    <property type="match status" value="1"/>
</dbReference>
<keyword evidence="6 9" id="KW-0472">Membrane</keyword>
<evidence type="ECO:0000256" key="5">
    <source>
        <dbReference type="ARBA" id="ARBA00022475"/>
    </source>
</evidence>
<evidence type="ECO:0000256" key="8">
    <source>
        <dbReference type="SAM" id="MobiDB-lite"/>
    </source>
</evidence>
<feature type="compositionally biased region" description="Low complexity" evidence="8">
    <location>
        <begin position="145"/>
        <end position="162"/>
    </location>
</feature>
<feature type="transmembrane region" description="Helical" evidence="9">
    <location>
        <begin position="24"/>
        <end position="52"/>
    </location>
</feature>
<feature type="compositionally biased region" description="Acidic residues" evidence="8">
    <location>
        <begin position="379"/>
        <end position="393"/>
    </location>
</feature>
<comment type="function">
    <text evidence="1">Involved in auxin transport. Regulator of the auxin signaling pathway.</text>
</comment>
<keyword evidence="9" id="KW-0812">Transmembrane</keyword>
<comment type="similarity">
    <text evidence="3">Belongs to the BIG GRAIN 1 (BG1) plant protein family.</text>
</comment>
<evidence type="ECO:0000256" key="9">
    <source>
        <dbReference type="SAM" id="Phobius"/>
    </source>
</evidence>
<proteinExistence type="inferred from homology"/>
<evidence type="ECO:0000256" key="2">
    <source>
        <dbReference type="ARBA" id="ARBA00004236"/>
    </source>
</evidence>
<gene>
    <name evidence="10" type="ORF">Ddye_020466</name>
</gene>
<keyword evidence="9" id="KW-1133">Transmembrane helix</keyword>
<dbReference type="GO" id="GO:0009734">
    <property type="term" value="P:auxin-activated signaling pathway"/>
    <property type="evidence" value="ECO:0007669"/>
    <property type="project" value="UniProtKB-KW"/>
</dbReference>
<feature type="region of interest" description="Disordered" evidence="8">
    <location>
        <begin position="376"/>
        <end position="395"/>
    </location>
</feature>
<evidence type="ECO:0000313" key="10">
    <source>
        <dbReference type="EMBL" id="KAK2645271.1"/>
    </source>
</evidence>
<dbReference type="InterPro" id="IPR039621">
    <property type="entry name" value="BG1-like"/>
</dbReference>
<name>A0AAD9WW08_9ROSI</name>
<organism evidence="10 11">
    <name type="scientific">Dipteronia dyeriana</name>
    <dbReference type="NCBI Taxonomy" id="168575"/>
    <lineage>
        <taxon>Eukaryota</taxon>
        <taxon>Viridiplantae</taxon>
        <taxon>Streptophyta</taxon>
        <taxon>Embryophyta</taxon>
        <taxon>Tracheophyta</taxon>
        <taxon>Spermatophyta</taxon>
        <taxon>Magnoliopsida</taxon>
        <taxon>eudicotyledons</taxon>
        <taxon>Gunneridae</taxon>
        <taxon>Pentapetalae</taxon>
        <taxon>rosids</taxon>
        <taxon>malvids</taxon>
        <taxon>Sapindales</taxon>
        <taxon>Sapindaceae</taxon>
        <taxon>Hippocastanoideae</taxon>
        <taxon>Acereae</taxon>
        <taxon>Dipteronia</taxon>
    </lineage>
</organism>
<keyword evidence="5" id="KW-1003">Cell membrane</keyword>
<evidence type="ECO:0000256" key="7">
    <source>
        <dbReference type="ARBA" id="ARBA00023294"/>
    </source>
</evidence>
<protein>
    <recommendedName>
        <fullName evidence="12">Protein BIG GRAIN 1-like B</fullName>
    </recommendedName>
</protein>
<keyword evidence="7" id="KW-0927">Auxin signaling pathway</keyword>
<evidence type="ECO:0000313" key="11">
    <source>
        <dbReference type="Proteomes" id="UP001280121"/>
    </source>
</evidence>
<evidence type="ECO:0000256" key="4">
    <source>
        <dbReference type="ARBA" id="ARBA00022448"/>
    </source>
</evidence>
<dbReference type="Proteomes" id="UP001280121">
    <property type="component" value="Unassembled WGS sequence"/>
</dbReference>
<evidence type="ECO:0000256" key="3">
    <source>
        <dbReference type="ARBA" id="ARBA00010067"/>
    </source>
</evidence>
<sequence length="437" mass="49303">MFAAFDILEADIKLFISLKLNHQLLFLSISLCSVFLPINLSVSLLLFFNIYISSMYRRDRSLRENSIPQRRRTPSFSSSLLDTIYRSIDESNGGDQEEELGGFYSEKTTIKKQWNCSSSVNLPRDVMIENWIEKQSSRSSLHFNSTPSSSDSSSGGCVFSSSEAESSSYKDKSRRSKQIRSMKCMQFELKNDDKPIKREGGFTKTKLKALKIYGELNKKVKQPISPGGRITSFLNSIFSSGNAKKVNNLCSVKAMDDVNFERKSKSACSSATSFSRSCLSKTPSSRGQNKYNGMKRSVRFYPVSVIVDEDCRPCGHKCIYEDNPSLLPLPNVQKIVKNCSLTEELKHYVMEKETGVGKFLAKDYMKKGITEFVSRGFGDDGDDEEDEDDDDDALSYSSSDLFELDHVIGIGRYREELPVYETTNLKKNQAIANGFIL</sequence>
<comment type="caution">
    <text evidence="10">The sequence shown here is derived from an EMBL/GenBank/DDBJ whole genome shotgun (WGS) entry which is preliminary data.</text>
</comment>
<dbReference type="PANTHER" id="PTHR33541:SF31">
    <property type="entry name" value="PROTEIN BIG GRAIN 1-LIKE A"/>
    <property type="match status" value="1"/>
</dbReference>
<evidence type="ECO:0000256" key="1">
    <source>
        <dbReference type="ARBA" id="ARBA00002281"/>
    </source>
</evidence>
<keyword evidence="4" id="KW-0813">Transport</keyword>
<dbReference type="AlphaFoldDB" id="A0AAD9WW08"/>
<keyword evidence="11" id="KW-1185">Reference proteome</keyword>
<comment type="subcellular location">
    <subcellularLocation>
        <location evidence="2">Cell membrane</location>
    </subcellularLocation>
</comment>
<reference evidence="10" key="1">
    <citation type="journal article" date="2023" name="Plant J.">
        <title>Genome sequences and population genomics provide insights into the demographic history, inbreeding, and mutation load of two 'living fossil' tree species of Dipteronia.</title>
        <authorList>
            <person name="Feng Y."/>
            <person name="Comes H.P."/>
            <person name="Chen J."/>
            <person name="Zhu S."/>
            <person name="Lu R."/>
            <person name="Zhang X."/>
            <person name="Li P."/>
            <person name="Qiu J."/>
            <person name="Olsen K.M."/>
            <person name="Qiu Y."/>
        </authorList>
    </citation>
    <scope>NUCLEOTIDE SEQUENCE</scope>
    <source>
        <strain evidence="10">KIB01</strain>
    </source>
</reference>